<keyword evidence="3" id="KW-1185">Reference proteome</keyword>
<organism evidence="2 3">
    <name type="scientific">Clathrospora elynae</name>
    <dbReference type="NCBI Taxonomy" id="706981"/>
    <lineage>
        <taxon>Eukaryota</taxon>
        <taxon>Fungi</taxon>
        <taxon>Dikarya</taxon>
        <taxon>Ascomycota</taxon>
        <taxon>Pezizomycotina</taxon>
        <taxon>Dothideomycetes</taxon>
        <taxon>Pleosporomycetidae</taxon>
        <taxon>Pleosporales</taxon>
        <taxon>Diademaceae</taxon>
        <taxon>Clathrospora</taxon>
    </lineage>
</organism>
<dbReference type="EMBL" id="ML976022">
    <property type="protein sequence ID" value="KAF1943753.1"/>
    <property type="molecule type" value="Genomic_DNA"/>
</dbReference>
<evidence type="ECO:0000313" key="2">
    <source>
        <dbReference type="EMBL" id="KAF1943753.1"/>
    </source>
</evidence>
<proteinExistence type="predicted"/>
<name>A0A6A5SU82_9PLEO</name>
<feature type="chain" id="PRO_5025607290" evidence="1">
    <location>
        <begin position="20"/>
        <end position="232"/>
    </location>
</feature>
<dbReference type="Proteomes" id="UP000800038">
    <property type="component" value="Unassembled WGS sequence"/>
</dbReference>
<gene>
    <name evidence="2" type="ORF">EJ02DRAFT_510704</name>
</gene>
<sequence>MKLITMLSLGLALAAGAIAAPTAVIEPGEVQAGPPPTAMPRADTGDDGVQTFVTVIEGYAPVLTAMMSVADNPILFHVAGMTKITRSMTAIPTLTPGKPTMLILPFHYQLTEYCEDGVKMVKSTYSNGNYVLPVSLGPDEYSVNHLIPGFPNFMAGAFDYNTDHVRFNYDNGEFQCEWYDYETWKQCGECRAAQWSGAALDCGSEGSRTKEMDCSFILGWASSLIGGSWNTN</sequence>
<evidence type="ECO:0000313" key="3">
    <source>
        <dbReference type="Proteomes" id="UP000800038"/>
    </source>
</evidence>
<feature type="signal peptide" evidence="1">
    <location>
        <begin position="1"/>
        <end position="19"/>
    </location>
</feature>
<evidence type="ECO:0000256" key="1">
    <source>
        <dbReference type="SAM" id="SignalP"/>
    </source>
</evidence>
<reference evidence="2" key="1">
    <citation type="journal article" date="2020" name="Stud. Mycol.">
        <title>101 Dothideomycetes genomes: a test case for predicting lifestyles and emergence of pathogens.</title>
        <authorList>
            <person name="Haridas S."/>
            <person name="Albert R."/>
            <person name="Binder M."/>
            <person name="Bloem J."/>
            <person name="Labutti K."/>
            <person name="Salamov A."/>
            <person name="Andreopoulos B."/>
            <person name="Baker S."/>
            <person name="Barry K."/>
            <person name="Bills G."/>
            <person name="Bluhm B."/>
            <person name="Cannon C."/>
            <person name="Castanera R."/>
            <person name="Culley D."/>
            <person name="Daum C."/>
            <person name="Ezra D."/>
            <person name="Gonzalez J."/>
            <person name="Henrissat B."/>
            <person name="Kuo A."/>
            <person name="Liang C."/>
            <person name="Lipzen A."/>
            <person name="Lutzoni F."/>
            <person name="Magnuson J."/>
            <person name="Mondo S."/>
            <person name="Nolan M."/>
            <person name="Ohm R."/>
            <person name="Pangilinan J."/>
            <person name="Park H.-J."/>
            <person name="Ramirez L."/>
            <person name="Alfaro M."/>
            <person name="Sun H."/>
            <person name="Tritt A."/>
            <person name="Yoshinaga Y."/>
            <person name="Zwiers L.-H."/>
            <person name="Turgeon B."/>
            <person name="Goodwin S."/>
            <person name="Spatafora J."/>
            <person name="Crous P."/>
            <person name="Grigoriev I."/>
        </authorList>
    </citation>
    <scope>NUCLEOTIDE SEQUENCE</scope>
    <source>
        <strain evidence="2">CBS 161.51</strain>
    </source>
</reference>
<accession>A0A6A5SU82</accession>
<protein>
    <submittedName>
        <fullName evidence="2">Uncharacterized protein</fullName>
    </submittedName>
</protein>
<dbReference type="AlphaFoldDB" id="A0A6A5SU82"/>
<dbReference type="OrthoDB" id="3757079at2759"/>
<keyword evidence="1" id="KW-0732">Signal</keyword>